<reference evidence="4" key="1">
    <citation type="submission" date="2024-06" db="UniProtKB">
        <authorList>
            <consortium name="RefSeq"/>
        </authorList>
    </citation>
    <scope>NUCLEOTIDE SEQUENCE [LARGE SCALE GENOMIC DNA]</scope>
</reference>
<evidence type="ECO:0000256" key="1">
    <source>
        <dbReference type="ARBA" id="ARBA00022603"/>
    </source>
</evidence>
<keyword evidence="1" id="KW-0489">Methyltransferase</keyword>
<evidence type="ECO:0000313" key="5">
    <source>
        <dbReference type="RefSeq" id="XP_022293930.1"/>
    </source>
</evidence>
<evidence type="ECO:0000313" key="4">
    <source>
        <dbReference type="Proteomes" id="UP000694844"/>
    </source>
</evidence>
<dbReference type="Proteomes" id="UP000694844">
    <property type="component" value="Chromosome 1"/>
</dbReference>
<name>A0A8B8ARX8_CRAVI</name>
<gene>
    <name evidence="5" type="primary">LOC111104310</name>
</gene>
<protein>
    <submittedName>
        <fullName evidence="5">Ergothioneine biosynthesis protein 1-like</fullName>
    </submittedName>
</protein>
<dbReference type="GO" id="GO:0032259">
    <property type="term" value="P:methylation"/>
    <property type="evidence" value="ECO:0007669"/>
    <property type="project" value="UniProtKB-KW"/>
</dbReference>
<keyword evidence="2" id="KW-0808">Transferase</keyword>
<feature type="domain" description="Histidine-specific methyltransferase SAM-dependent" evidence="3">
    <location>
        <begin position="6"/>
        <end position="304"/>
    </location>
</feature>
<dbReference type="GeneID" id="111104310"/>
<dbReference type="GO" id="GO:0008168">
    <property type="term" value="F:methyltransferase activity"/>
    <property type="evidence" value="ECO:0007669"/>
    <property type="project" value="UniProtKB-KW"/>
</dbReference>
<organism evidence="4 5">
    <name type="scientific">Crassostrea virginica</name>
    <name type="common">Eastern oyster</name>
    <dbReference type="NCBI Taxonomy" id="6565"/>
    <lineage>
        <taxon>Eukaryota</taxon>
        <taxon>Metazoa</taxon>
        <taxon>Spiralia</taxon>
        <taxon>Lophotrochozoa</taxon>
        <taxon>Mollusca</taxon>
        <taxon>Bivalvia</taxon>
        <taxon>Autobranchia</taxon>
        <taxon>Pteriomorphia</taxon>
        <taxon>Ostreida</taxon>
        <taxon>Ostreoidea</taxon>
        <taxon>Ostreidae</taxon>
        <taxon>Crassostrea</taxon>
    </lineage>
</organism>
<dbReference type="RefSeq" id="XP_022293930.1">
    <property type="nucleotide sequence ID" value="XM_022438222.1"/>
</dbReference>
<dbReference type="Pfam" id="PF10017">
    <property type="entry name" value="Methyltransf_33"/>
    <property type="match status" value="1"/>
</dbReference>
<dbReference type="KEGG" id="cvn:111104310"/>
<proteinExistence type="predicted"/>
<dbReference type="InterPro" id="IPR029063">
    <property type="entry name" value="SAM-dependent_MTases_sf"/>
</dbReference>
<dbReference type="PANTHER" id="PTHR43397:SF1">
    <property type="entry name" value="ERGOTHIONEINE BIOSYNTHESIS PROTEIN 1"/>
    <property type="match status" value="1"/>
</dbReference>
<reference evidence="5" key="2">
    <citation type="submission" date="2025-08" db="UniProtKB">
        <authorList>
            <consortium name="RefSeq"/>
        </authorList>
    </citation>
    <scope>IDENTIFICATION</scope>
    <source>
        <tissue evidence="5">Whole sample</tissue>
    </source>
</reference>
<evidence type="ECO:0000256" key="2">
    <source>
        <dbReference type="ARBA" id="ARBA00022679"/>
    </source>
</evidence>
<dbReference type="InterPro" id="IPR051128">
    <property type="entry name" value="EgtD_Methyltrsf_superfamily"/>
</dbReference>
<dbReference type="Gene3D" id="3.40.50.150">
    <property type="entry name" value="Vaccinia Virus protein VP39"/>
    <property type="match status" value="1"/>
</dbReference>
<dbReference type="AlphaFoldDB" id="A0A8B8ARX8"/>
<dbReference type="InterPro" id="IPR017804">
    <property type="entry name" value="MeTrfase_EgtD-like"/>
</dbReference>
<dbReference type="PANTHER" id="PTHR43397">
    <property type="entry name" value="ERGOTHIONEINE BIOSYNTHESIS PROTEIN 1"/>
    <property type="match status" value="1"/>
</dbReference>
<sequence>MAMGIRELLLQGLNSDPKYIDLSCRYDEQGSKYDEECTNVEDYYYYKAEEEIVRTFAAVGLSNLEMPFKLFELGCGSTKKSQIIIDEILRHESGLAYGLNDLSADFLEKVCEDLFAIYGSRLKVDTLAGDFMTVFPKIRNYRGRKVLLWLGGLQCFPLNIQPKLLLNIASTLQENDACLISSDITQDREKIEKAYMDFDDSKPNSKLYKNGVHVLNRELKSNIDLSKFELEGRYVENKDVSSASYIQVWLRSLVEQSYVLENVGKTVAFGKGEKLLLYGGNGLSHKYTLGQLEHLFASVGLQIVNQ</sequence>
<evidence type="ECO:0000259" key="3">
    <source>
        <dbReference type="Pfam" id="PF10017"/>
    </source>
</evidence>
<keyword evidence="4" id="KW-1185">Reference proteome</keyword>
<accession>A0A8B8ARX8</accession>
<dbReference type="InterPro" id="IPR019257">
    <property type="entry name" value="MeTrfase_dom"/>
</dbReference>
<dbReference type="PIRSF" id="PIRSF018005">
    <property type="entry name" value="UCP018005"/>
    <property type="match status" value="1"/>
</dbReference>
<dbReference type="OrthoDB" id="4190at2759"/>